<name>A0A3M7RYI7_BRAPC</name>
<dbReference type="AlphaFoldDB" id="A0A3M7RYI7"/>
<reference evidence="1 2" key="1">
    <citation type="journal article" date="2018" name="Sci. Rep.">
        <title>Genomic signatures of local adaptation to the degree of environmental predictability in rotifers.</title>
        <authorList>
            <person name="Franch-Gras L."/>
            <person name="Hahn C."/>
            <person name="Garcia-Roger E.M."/>
            <person name="Carmona M.J."/>
            <person name="Serra M."/>
            <person name="Gomez A."/>
        </authorList>
    </citation>
    <scope>NUCLEOTIDE SEQUENCE [LARGE SCALE GENOMIC DNA]</scope>
    <source>
        <strain evidence="1">HYR1</strain>
    </source>
</reference>
<organism evidence="1 2">
    <name type="scientific">Brachionus plicatilis</name>
    <name type="common">Marine rotifer</name>
    <name type="synonym">Brachionus muelleri</name>
    <dbReference type="NCBI Taxonomy" id="10195"/>
    <lineage>
        <taxon>Eukaryota</taxon>
        <taxon>Metazoa</taxon>
        <taxon>Spiralia</taxon>
        <taxon>Gnathifera</taxon>
        <taxon>Rotifera</taxon>
        <taxon>Eurotatoria</taxon>
        <taxon>Monogononta</taxon>
        <taxon>Pseudotrocha</taxon>
        <taxon>Ploima</taxon>
        <taxon>Brachionidae</taxon>
        <taxon>Brachionus</taxon>
    </lineage>
</organism>
<protein>
    <submittedName>
        <fullName evidence="1">Uncharacterized protein</fullName>
    </submittedName>
</protein>
<gene>
    <name evidence="1" type="ORF">BpHYR1_024542</name>
</gene>
<sequence>MAYEQLAKELYNVYICELLYISSLKLFNILSKHNLFLKLSPTKCVSQVNNHHSRCTLMVMLLEVGSFNASSKEILKLKISATLIKSCKSIASCCISASNR</sequence>
<keyword evidence="2" id="KW-1185">Reference proteome</keyword>
<dbReference type="Proteomes" id="UP000276133">
    <property type="component" value="Unassembled WGS sequence"/>
</dbReference>
<evidence type="ECO:0000313" key="2">
    <source>
        <dbReference type="Proteomes" id="UP000276133"/>
    </source>
</evidence>
<accession>A0A3M7RYI7</accession>
<evidence type="ECO:0000313" key="1">
    <source>
        <dbReference type="EMBL" id="RNA28499.1"/>
    </source>
</evidence>
<proteinExistence type="predicted"/>
<dbReference type="EMBL" id="REGN01002384">
    <property type="protein sequence ID" value="RNA28499.1"/>
    <property type="molecule type" value="Genomic_DNA"/>
</dbReference>
<comment type="caution">
    <text evidence="1">The sequence shown here is derived from an EMBL/GenBank/DDBJ whole genome shotgun (WGS) entry which is preliminary data.</text>
</comment>